<proteinExistence type="predicted"/>
<dbReference type="InterPro" id="IPR013103">
    <property type="entry name" value="RVT_2"/>
</dbReference>
<name>A0A6L2P7J8_TANCI</name>
<dbReference type="Pfam" id="PF07727">
    <property type="entry name" value="RVT_2"/>
    <property type="match status" value="1"/>
</dbReference>
<evidence type="ECO:0000259" key="2">
    <source>
        <dbReference type="Pfam" id="PF07727"/>
    </source>
</evidence>
<evidence type="ECO:0000256" key="1">
    <source>
        <dbReference type="SAM" id="MobiDB-lite"/>
    </source>
</evidence>
<dbReference type="InterPro" id="IPR043502">
    <property type="entry name" value="DNA/RNA_pol_sf"/>
</dbReference>
<dbReference type="EMBL" id="BKCJ010010815">
    <property type="protein sequence ID" value="GEU93272.1"/>
    <property type="molecule type" value="Genomic_DNA"/>
</dbReference>
<organism evidence="3">
    <name type="scientific">Tanacetum cinerariifolium</name>
    <name type="common">Dalmatian daisy</name>
    <name type="synonym">Chrysanthemum cinerariifolium</name>
    <dbReference type="NCBI Taxonomy" id="118510"/>
    <lineage>
        <taxon>Eukaryota</taxon>
        <taxon>Viridiplantae</taxon>
        <taxon>Streptophyta</taxon>
        <taxon>Embryophyta</taxon>
        <taxon>Tracheophyta</taxon>
        <taxon>Spermatophyta</taxon>
        <taxon>Magnoliopsida</taxon>
        <taxon>eudicotyledons</taxon>
        <taxon>Gunneridae</taxon>
        <taxon>Pentapetalae</taxon>
        <taxon>asterids</taxon>
        <taxon>campanulids</taxon>
        <taxon>Asterales</taxon>
        <taxon>Asteraceae</taxon>
        <taxon>Asteroideae</taxon>
        <taxon>Anthemideae</taxon>
        <taxon>Anthemidinae</taxon>
        <taxon>Tanacetum</taxon>
    </lineage>
</organism>
<evidence type="ECO:0000313" key="3">
    <source>
        <dbReference type="EMBL" id="GEU93272.1"/>
    </source>
</evidence>
<feature type="compositionally biased region" description="Low complexity" evidence="1">
    <location>
        <begin position="58"/>
        <end position="69"/>
    </location>
</feature>
<comment type="caution">
    <text evidence="3">The sequence shown here is derived from an EMBL/GenBank/DDBJ whole genome shotgun (WGS) entry which is preliminary data.</text>
</comment>
<protein>
    <recommendedName>
        <fullName evidence="2">Reverse transcriptase Ty1/copia-type domain-containing protein</fullName>
    </recommendedName>
</protein>
<feature type="compositionally biased region" description="Pro residues" evidence="1">
    <location>
        <begin position="718"/>
        <end position="728"/>
    </location>
</feature>
<feature type="region of interest" description="Disordered" evidence="1">
    <location>
        <begin position="40"/>
        <end position="73"/>
    </location>
</feature>
<sequence>MLVPQQAANDVVADNVPANDVATIVVDDVIADVVAYAAAESTPPSPTTTLPPPQQEVTSTPPSSPHQSPMRLEESQAQVYHIDLEHADKVLSMQDDEPEPATAKLMTKVVTAAATPITAATITVAPRMSYDDIRPIFEKYFNFNMAFLEKSEKELEEYAKRALKRKSKSSEKKAAKKQKLNEEIIKADGTYQLFLSFLSLLRNFNREDLEMLWQIVQERFASSKPTNFSDDFLLTTLKAMFEKPNVEAQMILLVERRYPLIRFTLDQMLNNVRLEVKEESEVSLELLRFVRRQQQEGYRPENKKDKRGIVIKNKARLVAQGFMVYRVDVKSAFLYGRIEEEVYVCQPIRFEDPDHSDKVYKVVKALYGLHQAPRACQDKYVDEVLKKFSFLNVKSANTPVDMEKTLVKDVYGNDVDVYLYRSMIGSLMYLTASRPDIMYAICLCARFQVTHKVSHLHAIKRIFRYLKGHPKLGLWYPRDSPFELVTYTDSDYAGTSLDRKSTTRGFAFLEKPIESEGLEKIIDFLNVNPIKYVLTVNPAIYTSCINQFWATTKVKTINGEDQIHVVVDKKKVIITEISVSDLHLENAEGTEYLPAAIIFKQLTLMGAKTTAWNEFSSTIASAIIYLVTYQKFNFPKYIFDHIVKNLEDGVKGKNDQDMFDISIFDDEEVAAERKYGYFSVDLDSLSRHIINLIAEGDLKKLSDIGACSKEVPSFDKPGPQPQPLPNCPPLDASLGTKRGLKPPTKPQSLDSFRMKVLDNLTIHAPPSSFVLSFHLRDLYYYYLPCIDDPKKHYGLKPSLFGHIGFLGVDFLKLEIIDDDW</sequence>
<feature type="domain" description="Reverse transcriptase Ty1/copia-type" evidence="2">
    <location>
        <begin position="318"/>
        <end position="393"/>
    </location>
</feature>
<dbReference type="AlphaFoldDB" id="A0A6L2P7J8"/>
<dbReference type="SUPFAM" id="SSF56672">
    <property type="entry name" value="DNA/RNA polymerases"/>
    <property type="match status" value="1"/>
</dbReference>
<feature type="compositionally biased region" description="Pro residues" evidence="1">
    <location>
        <begin position="43"/>
        <end position="54"/>
    </location>
</feature>
<feature type="region of interest" description="Disordered" evidence="1">
    <location>
        <begin position="712"/>
        <end position="745"/>
    </location>
</feature>
<accession>A0A6L2P7J8</accession>
<reference evidence="3" key="1">
    <citation type="journal article" date="2019" name="Sci. Rep.">
        <title>Draft genome of Tanacetum cinerariifolium, the natural source of mosquito coil.</title>
        <authorList>
            <person name="Yamashiro T."/>
            <person name="Shiraishi A."/>
            <person name="Satake H."/>
            <person name="Nakayama K."/>
        </authorList>
    </citation>
    <scope>NUCLEOTIDE SEQUENCE</scope>
</reference>
<dbReference type="PANTHER" id="PTHR11439:SF495">
    <property type="entry name" value="REVERSE TRANSCRIPTASE, RNA-DEPENDENT DNA POLYMERASE-RELATED"/>
    <property type="match status" value="1"/>
</dbReference>
<gene>
    <name evidence="3" type="ORF">Tci_065250</name>
</gene>
<dbReference type="PANTHER" id="PTHR11439">
    <property type="entry name" value="GAG-POL-RELATED RETROTRANSPOSON"/>
    <property type="match status" value="1"/>
</dbReference>